<name>A0A646KE48_STRJU</name>
<keyword evidence="2" id="KW-1185">Reference proteome</keyword>
<sequence length="64" mass="7396">MLWRTRQNLCTDRGTALWTKSCRARCTRSDLHLFHPLAVGKKNFPARAKIRTNGAHSSRHHPVM</sequence>
<comment type="caution">
    <text evidence="1">The sequence shown here is derived from an EMBL/GenBank/DDBJ whole genome shotgun (WGS) entry which is preliminary data.</text>
</comment>
<gene>
    <name evidence="1" type="ORF">FF041_03420</name>
</gene>
<proteinExistence type="predicted"/>
<dbReference type="Proteomes" id="UP000419138">
    <property type="component" value="Unassembled WGS sequence"/>
</dbReference>
<evidence type="ECO:0000313" key="2">
    <source>
        <dbReference type="Proteomes" id="UP000419138"/>
    </source>
</evidence>
<dbReference type="EMBL" id="VCLA01000024">
    <property type="protein sequence ID" value="MQS99285.1"/>
    <property type="molecule type" value="Genomic_DNA"/>
</dbReference>
<protein>
    <submittedName>
        <fullName evidence="1">Uncharacterized protein</fullName>
    </submittedName>
</protein>
<reference evidence="1 2" key="1">
    <citation type="submission" date="2019-05" db="EMBL/GenBank/DDBJ databases">
        <title>Comparative genomics and metabolomics analyses of clavulanic acid producing Streptomyces species provides insight into specialized metabolism and evolution of beta-lactam biosynthetic gene clusters.</title>
        <authorList>
            <person name="Moore M.A."/>
            <person name="Cruz-Morales P."/>
            <person name="Barona Gomez F."/>
            <person name="Kapil T."/>
        </authorList>
    </citation>
    <scope>NUCLEOTIDE SEQUENCE [LARGE SCALE GENOMIC DNA]</scope>
    <source>
        <strain evidence="1 2">NRRL 5741</strain>
    </source>
</reference>
<evidence type="ECO:0000313" key="1">
    <source>
        <dbReference type="EMBL" id="MQS99285.1"/>
    </source>
</evidence>
<dbReference type="AlphaFoldDB" id="A0A646KE48"/>
<accession>A0A646KE48</accession>
<organism evidence="1 2">
    <name type="scientific">Streptomyces jumonjinensis</name>
    <dbReference type="NCBI Taxonomy" id="1945"/>
    <lineage>
        <taxon>Bacteria</taxon>
        <taxon>Bacillati</taxon>
        <taxon>Actinomycetota</taxon>
        <taxon>Actinomycetes</taxon>
        <taxon>Kitasatosporales</taxon>
        <taxon>Streptomycetaceae</taxon>
        <taxon>Streptomyces</taxon>
    </lineage>
</organism>